<accession>A0A0C9WHC9</accession>
<dbReference type="HOGENOM" id="CLU_169367_1_0_1"/>
<protein>
    <submittedName>
        <fullName evidence="2">Uncharacterized protein</fullName>
    </submittedName>
</protein>
<keyword evidence="3" id="KW-1185">Reference proteome</keyword>
<sequence length="74" mass="8411">NVHRPCTPYPNIVNNNHVNSTPTLSTTVYIMSIIFLPFFPDFVAIFALLSIFGNPHRPCKQYPNNITIPSLFSF</sequence>
<organism evidence="2 3">
    <name type="scientific">Laccaria amethystina LaAM-08-1</name>
    <dbReference type="NCBI Taxonomy" id="1095629"/>
    <lineage>
        <taxon>Eukaryota</taxon>
        <taxon>Fungi</taxon>
        <taxon>Dikarya</taxon>
        <taxon>Basidiomycota</taxon>
        <taxon>Agaricomycotina</taxon>
        <taxon>Agaricomycetes</taxon>
        <taxon>Agaricomycetidae</taxon>
        <taxon>Agaricales</taxon>
        <taxon>Agaricineae</taxon>
        <taxon>Hydnangiaceae</taxon>
        <taxon>Laccaria</taxon>
    </lineage>
</organism>
<feature type="transmembrane region" description="Helical" evidence="1">
    <location>
        <begin position="28"/>
        <end position="52"/>
    </location>
</feature>
<evidence type="ECO:0000256" key="1">
    <source>
        <dbReference type="SAM" id="Phobius"/>
    </source>
</evidence>
<reference evidence="2 3" key="1">
    <citation type="submission" date="2014-04" db="EMBL/GenBank/DDBJ databases">
        <authorList>
            <consortium name="DOE Joint Genome Institute"/>
            <person name="Kuo A."/>
            <person name="Kohler A."/>
            <person name="Nagy L.G."/>
            <person name="Floudas D."/>
            <person name="Copeland A."/>
            <person name="Barry K.W."/>
            <person name="Cichocki N."/>
            <person name="Veneault-Fourrey C."/>
            <person name="LaButti K."/>
            <person name="Lindquist E.A."/>
            <person name="Lipzen A."/>
            <person name="Lundell T."/>
            <person name="Morin E."/>
            <person name="Murat C."/>
            <person name="Sun H."/>
            <person name="Tunlid A."/>
            <person name="Henrissat B."/>
            <person name="Grigoriev I.V."/>
            <person name="Hibbett D.S."/>
            <person name="Martin F."/>
            <person name="Nordberg H.P."/>
            <person name="Cantor M.N."/>
            <person name="Hua S.X."/>
        </authorList>
    </citation>
    <scope>NUCLEOTIDE SEQUENCE [LARGE SCALE GENOMIC DNA]</scope>
    <source>
        <strain evidence="2 3">LaAM-08-1</strain>
    </source>
</reference>
<dbReference type="Proteomes" id="UP000054477">
    <property type="component" value="Unassembled WGS sequence"/>
</dbReference>
<proteinExistence type="predicted"/>
<evidence type="ECO:0000313" key="3">
    <source>
        <dbReference type="Proteomes" id="UP000054477"/>
    </source>
</evidence>
<keyword evidence="1" id="KW-0812">Transmembrane</keyword>
<feature type="non-terminal residue" evidence="2">
    <location>
        <position position="1"/>
    </location>
</feature>
<dbReference type="EMBL" id="KN839073">
    <property type="protein sequence ID" value="KIJ90974.1"/>
    <property type="molecule type" value="Genomic_DNA"/>
</dbReference>
<evidence type="ECO:0000313" key="2">
    <source>
        <dbReference type="EMBL" id="KIJ90974.1"/>
    </source>
</evidence>
<keyword evidence="1" id="KW-1133">Transmembrane helix</keyword>
<reference evidence="3" key="2">
    <citation type="submission" date="2015-01" db="EMBL/GenBank/DDBJ databases">
        <title>Evolutionary Origins and Diversification of the Mycorrhizal Mutualists.</title>
        <authorList>
            <consortium name="DOE Joint Genome Institute"/>
            <consortium name="Mycorrhizal Genomics Consortium"/>
            <person name="Kohler A."/>
            <person name="Kuo A."/>
            <person name="Nagy L.G."/>
            <person name="Floudas D."/>
            <person name="Copeland A."/>
            <person name="Barry K.W."/>
            <person name="Cichocki N."/>
            <person name="Veneault-Fourrey C."/>
            <person name="LaButti K."/>
            <person name="Lindquist E.A."/>
            <person name="Lipzen A."/>
            <person name="Lundell T."/>
            <person name="Morin E."/>
            <person name="Murat C."/>
            <person name="Riley R."/>
            <person name="Ohm R."/>
            <person name="Sun H."/>
            <person name="Tunlid A."/>
            <person name="Henrissat B."/>
            <person name="Grigoriev I.V."/>
            <person name="Hibbett D.S."/>
            <person name="Martin F."/>
        </authorList>
    </citation>
    <scope>NUCLEOTIDE SEQUENCE [LARGE SCALE GENOMIC DNA]</scope>
    <source>
        <strain evidence="3">LaAM-08-1</strain>
    </source>
</reference>
<name>A0A0C9WHC9_9AGAR</name>
<gene>
    <name evidence="2" type="ORF">K443DRAFT_115791</name>
</gene>
<keyword evidence="1" id="KW-0472">Membrane</keyword>
<feature type="non-terminal residue" evidence="2">
    <location>
        <position position="74"/>
    </location>
</feature>
<dbReference type="AlphaFoldDB" id="A0A0C9WHC9"/>